<dbReference type="HOGENOM" id="CLU_017584_5_5_5"/>
<dbReference type="PANTHER" id="PTHR43537">
    <property type="entry name" value="TRANSCRIPTIONAL REGULATOR, GNTR FAMILY"/>
    <property type="match status" value="1"/>
</dbReference>
<dbReference type="SUPFAM" id="SSF46785">
    <property type="entry name" value="Winged helix' DNA-binding domain"/>
    <property type="match status" value="1"/>
</dbReference>
<dbReference type="eggNOG" id="COG1802">
    <property type="taxonomic scope" value="Bacteria"/>
</dbReference>
<sequence length="215" mass="24261">MLVAQIERDISSGELHPGGWLKQNELQEKYNTTRLAIRQALDHLTVSGSIVHRPNRGYQVQVYDEKRIRDISLVRAALEVATLDDIIRNITDESMERLKVLAEEFRVATVQGTASDRIEANSRYHAELMSNCDNTELVELALSYRSKLPTSVQEKKNTPLLMAKSADEHFKLIDSLKARNLDEAKRLLWVHIMGFYTDGDEASSEQAKPKSAGPG</sequence>
<keyword evidence="3" id="KW-0804">Transcription</keyword>
<dbReference type="AlphaFoldDB" id="S9RPA7"/>
<keyword evidence="2" id="KW-0238">DNA-binding</keyword>
<comment type="caution">
    <text evidence="5">The sequence shown here is derived from an EMBL/GenBank/DDBJ whole genome shotgun (WGS) entry which is preliminary data.</text>
</comment>
<dbReference type="SUPFAM" id="SSF48008">
    <property type="entry name" value="GntR ligand-binding domain-like"/>
    <property type="match status" value="1"/>
</dbReference>
<dbReference type="PROSITE" id="PS50949">
    <property type="entry name" value="HTH_GNTR"/>
    <property type="match status" value="1"/>
</dbReference>
<evidence type="ECO:0000313" key="5">
    <source>
        <dbReference type="EMBL" id="EPX75859.1"/>
    </source>
</evidence>
<proteinExistence type="predicted"/>
<organism evidence="5 6">
    <name type="scientific">Salipiger mucosus DSM 16094</name>
    <dbReference type="NCBI Taxonomy" id="1123237"/>
    <lineage>
        <taxon>Bacteria</taxon>
        <taxon>Pseudomonadati</taxon>
        <taxon>Pseudomonadota</taxon>
        <taxon>Alphaproteobacteria</taxon>
        <taxon>Rhodobacterales</taxon>
        <taxon>Roseobacteraceae</taxon>
        <taxon>Salipiger</taxon>
    </lineage>
</organism>
<dbReference type="InterPro" id="IPR008920">
    <property type="entry name" value="TF_FadR/GntR_C"/>
</dbReference>
<dbReference type="STRING" id="1123237.Salmuc_03146"/>
<dbReference type="GO" id="GO:0003677">
    <property type="term" value="F:DNA binding"/>
    <property type="evidence" value="ECO:0007669"/>
    <property type="project" value="UniProtKB-KW"/>
</dbReference>
<dbReference type="Proteomes" id="UP000015347">
    <property type="component" value="Unassembled WGS sequence"/>
</dbReference>
<name>S9RPA7_9RHOB</name>
<dbReference type="EMBL" id="APVH01000066">
    <property type="protein sequence ID" value="EPX75859.1"/>
    <property type="molecule type" value="Genomic_DNA"/>
</dbReference>
<dbReference type="Gene3D" id="1.20.120.530">
    <property type="entry name" value="GntR ligand-binding domain-like"/>
    <property type="match status" value="1"/>
</dbReference>
<evidence type="ECO:0000256" key="2">
    <source>
        <dbReference type="ARBA" id="ARBA00023125"/>
    </source>
</evidence>
<evidence type="ECO:0000256" key="3">
    <source>
        <dbReference type="ARBA" id="ARBA00023163"/>
    </source>
</evidence>
<feature type="domain" description="HTH gntR-type" evidence="4">
    <location>
        <begin position="1"/>
        <end position="63"/>
    </location>
</feature>
<protein>
    <submittedName>
        <fullName evidence="5">Transcriptional regulator, GntR family</fullName>
    </submittedName>
</protein>
<gene>
    <name evidence="5" type="ORF">Salmuc_03146</name>
</gene>
<keyword evidence="1" id="KW-0805">Transcription regulation</keyword>
<evidence type="ECO:0000256" key="1">
    <source>
        <dbReference type="ARBA" id="ARBA00023015"/>
    </source>
</evidence>
<dbReference type="Pfam" id="PF00392">
    <property type="entry name" value="GntR"/>
    <property type="match status" value="1"/>
</dbReference>
<keyword evidence="6" id="KW-1185">Reference proteome</keyword>
<dbReference type="Pfam" id="PF07729">
    <property type="entry name" value="FCD"/>
    <property type="match status" value="1"/>
</dbReference>
<dbReference type="Gene3D" id="1.10.10.10">
    <property type="entry name" value="Winged helix-like DNA-binding domain superfamily/Winged helix DNA-binding domain"/>
    <property type="match status" value="1"/>
</dbReference>
<dbReference type="SMART" id="SM00345">
    <property type="entry name" value="HTH_GNTR"/>
    <property type="match status" value="1"/>
</dbReference>
<dbReference type="InterPro" id="IPR036388">
    <property type="entry name" value="WH-like_DNA-bd_sf"/>
</dbReference>
<evidence type="ECO:0000259" key="4">
    <source>
        <dbReference type="PROSITE" id="PS50949"/>
    </source>
</evidence>
<accession>S9RPA7</accession>
<dbReference type="InterPro" id="IPR000524">
    <property type="entry name" value="Tscrpt_reg_HTH_GntR"/>
</dbReference>
<reference evidence="6" key="1">
    <citation type="journal article" date="2014" name="Stand. Genomic Sci.">
        <title>Genome sequence of the exopolysaccharide-producing Salipiger mucosus type strain (DSM 16094(T)), a moderately halophilic member of the Roseobacter clade.</title>
        <authorList>
            <person name="Riedel T."/>
            <person name="Spring S."/>
            <person name="Fiebig A."/>
            <person name="Petersen J."/>
            <person name="Kyrpides N.C."/>
            <person name="Goker M."/>
            <person name="Klenk H.P."/>
        </authorList>
    </citation>
    <scope>NUCLEOTIDE SEQUENCE [LARGE SCALE GENOMIC DNA]</scope>
    <source>
        <strain evidence="6">DSM 16094</strain>
    </source>
</reference>
<dbReference type="GO" id="GO:0003700">
    <property type="term" value="F:DNA-binding transcription factor activity"/>
    <property type="evidence" value="ECO:0007669"/>
    <property type="project" value="InterPro"/>
</dbReference>
<evidence type="ECO:0000313" key="6">
    <source>
        <dbReference type="Proteomes" id="UP000015347"/>
    </source>
</evidence>
<dbReference type="SMART" id="SM00895">
    <property type="entry name" value="FCD"/>
    <property type="match status" value="1"/>
</dbReference>
<dbReference type="RefSeq" id="WP_020041185.1">
    <property type="nucleotide sequence ID" value="NZ_KE557287.1"/>
</dbReference>
<dbReference type="InterPro" id="IPR036390">
    <property type="entry name" value="WH_DNA-bd_sf"/>
</dbReference>
<dbReference type="PANTHER" id="PTHR43537:SF45">
    <property type="entry name" value="GNTR FAMILY REGULATORY PROTEIN"/>
    <property type="match status" value="1"/>
</dbReference>
<dbReference type="InterPro" id="IPR011711">
    <property type="entry name" value="GntR_C"/>
</dbReference>